<accession>A0ACB0LBZ4</accession>
<organism evidence="1 2">
    <name type="scientific">Trifolium pratense</name>
    <name type="common">Red clover</name>
    <dbReference type="NCBI Taxonomy" id="57577"/>
    <lineage>
        <taxon>Eukaryota</taxon>
        <taxon>Viridiplantae</taxon>
        <taxon>Streptophyta</taxon>
        <taxon>Embryophyta</taxon>
        <taxon>Tracheophyta</taxon>
        <taxon>Spermatophyta</taxon>
        <taxon>Magnoliopsida</taxon>
        <taxon>eudicotyledons</taxon>
        <taxon>Gunneridae</taxon>
        <taxon>Pentapetalae</taxon>
        <taxon>rosids</taxon>
        <taxon>fabids</taxon>
        <taxon>Fabales</taxon>
        <taxon>Fabaceae</taxon>
        <taxon>Papilionoideae</taxon>
        <taxon>50 kb inversion clade</taxon>
        <taxon>NPAAA clade</taxon>
        <taxon>Hologalegina</taxon>
        <taxon>IRL clade</taxon>
        <taxon>Trifolieae</taxon>
        <taxon>Trifolium</taxon>
    </lineage>
</organism>
<reference evidence="1" key="1">
    <citation type="submission" date="2023-10" db="EMBL/GenBank/DDBJ databases">
        <authorList>
            <person name="Rodriguez Cubillos JULIANA M."/>
            <person name="De Vega J."/>
        </authorList>
    </citation>
    <scope>NUCLEOTIDE SEQUENCE</scope>
</reference>
<evidence type="ECO:0000313" key="1">
    <source>
        <dbReference type="EMBL" id="CAJ2664832.1"/>
    </source>
</evidence>
<evidence type="ECO:0000313" key="2">
    <source>
        <dbReference type="Proteomes" id="UP001177021"/>
    </source>
</evidence>
<name>A0ACB0LBZ4_TRIPR</name>
<proteinExistence type="predicted"/>
<dbReference type="Proteomes" id="UP001177021">
    <property type="component" value="Unassembled WGS sequence"/>
</dbReference>
<comment type="caution">
    <text evidence="1">The sequence shown here is derived from an EMBL/GenBank/DDBJ whole genome shotgun (WGS) entry which is preliminary data.</text>
</comment>
<protein>
    <submittedName>
        <fullName evidence="1">Uncharacterized protein</fullName>
    </submittedName>
</protein>
<sequence>MLLRYCSLSCSRIGLDRFQVIPYKEFKGGECRSSLPRVYLSITNNLTNALQLGVHCTNKHNDIGFRSIHFRETYSFNFKPNLEPGYAIFSCSFTWVNQSRVHYYDVYNARHVRYHILCETECHYDVNQSGPCLANHNAPRECLEWFPEE</sequence>
<keyword evidence="2" id="KW-1185">Reference proteome</keyword>
<gene>
    <name evidence="1" type="ORF">MILVUS5_LOCUS29947</name>
</gene>
<dbReference type="EMBL" id="CASHSV030000409">
    <property type="protein sequence ID" value="CAJ2664832.1"/>
    <property type="molecule type" value="Genomic_DNA"/>
</dbReference>